<gene>
    <name evidence="3" type="ORF">CLV30_11178</name>
</gene>
<evidence type="ECO:0000256" key="1">
    <source>
        <dbReference type="SAM" id="MobiDB-lite"/>
    </source>
</evidence>
<dbReference type="Proteomes" id="UP000243528">
    <property type="component" value="Unassembled WGS sequence"/>
</dbReference>
<feature type="transmembrane region" description="Helical" evidence="2">
    <location>
        <begin position="251"/>
        <end position="274"/>
    </location>
</feature>
<dbReference type="OrthoDB" id="3822725at2"/>
<dbReference type="RefSeq" id="WP_106538131.1">
    <property type="nucleotide sequence ID" value="NZ_PYGE01000011.1"/>
</dbReference>
<reference evidence="3 4" key="1">
    <citation type="submission" date="2018-03" db="EMBL/GenBank/DDBJ databases">
        <title>Genomic Encyclopedia of Archaeal and Bacterial Type Strains, Phase II (KMG-II): from individual species to whole genera.</title>
        <authorList>
            <person name="Goeker M."/>
        </authorList>
    </citation>
    <scope>NUCLEOTIDE SEQUENCE [LARGE SCALE GENOMIC DNA]</scope>
    <source>
        <strain evidence="3 4">DSM 45211</strain>
    </source>
</reference>
<feature type="transmembrane region" description="Helical" evidence="2">
    <location>
        <begin position="78"/>
        <end position="98"/>
    </location>
</feature>
<name>A0A2P8DY61_9ACTN</name>
<feature type="transmembrane region" description="Helical" evidence="2">
    <location>
        <begin position="127"/>
        <end position="154"/>
    </location>
</feature>
<organism evidence="3 4">
    <name type="scientific">Haloactinopolyspora alba</name>
    <dbReference type="NCBI Taxonomy" id="648780"/>
    <lineage>
        <taxon>Bacteria</taxon>
        <taxon>Bacillati</taxon>
        <taxon>Actinomycetota</taxon>
        <taxon>Actinomycetes</taxon>
        <taxon>Jiangellales</taxon>
        <taxon>Jiangellaceae</taxon>
        <taxon>Haloactinopolyspora</taxon>
    </lineage>
</organism>
<accession>A0A2P8DY61</accession>
<proteinExistence type="predicted"/>
<dbReference type="EMBL" id="PYGE01000011">
    <property type="protein sequence ID" value="PSL02123.1"/>
    <property type="molecule type" value="Genomic_DNA"/>
</dbReference>
<keyword evidence="2" id="KW-1133">Transmembrane helix</keyword>
<comment type="caution">
    <text evidence="3">The sequence shown here is derived from an EMBL/GenBank/DDBJ whole genome shotgun (WGS) entry which is preliminary data.</text>
</comment>
<feature type="region of interest" description="Disordered" evidence="1">
    <location>
        <begin position="1"/>
        <end position="22"/>
    </location>
</feature>
<keyword evidence="4" id="KW-1185">Reference proteome</keyword>
<evidence type="ECO:0000313" key="3">
    <source>
        <dbReference type="EMBL" id="PSL02123.1"/>
    </source>
</evidence>
<feature type="transmembrane region" description="Helical" evidence="2">
    <location>
        <begin position="166"/>
        <end position="187"/>
    </location>
</feature>
<dbReference type="AlphaFoldDB" id="A0A2P8DY61"/>
<keyword evidence="2" id="KW-0472">Membrane</keyword>
<feature type="compositionally biased region" description="Polar residues" evidence="1">
    <location>
        <begin position="1"/>
        <end position="11"/>
    </location>
</feature>
<feature type="transmembrane region" description="Helical" evidence="2">
    <location>
        <begin position="194"/>
        <end position="215"/>
    </location>
</feature>
<keyword evidence="2" id="KW-0812">Transmembrane</keyword>
<protein>
    <submittedName>
        <fullName evidence="3">ABC-2 family transporter</fullName>
    </submittedName>
</protein>
<evidence type="ECO:0000313" key="4">
    <source>
        <dbReference type="Proteomes" id="UP000243528"/>
    </source>
</evidence>
<sequence length="279" mass="29472">MSDVTIASGSVDTPPHRGRPAGTISPIPFARILWIELRKMFDTRSGLWLMASILIVAALATVGTLILVPESDLTYESFLSAIGFPMNTILPLVAILSVTSEWGQRTALTTFTLVPSRARVISAKAGLCAIIGVSALAVAAVLGAVGNIGAAAFAGVGATWDVGWQGLVLFAMANVIGMGIGFMLAVLTRSSPAAVVAFFVYYLVVPIVSTAVAGVQEWYADHVHWIDFNTNVNRLFGAGFTGDDALSAQQWFQLGLTGLVWLVVPLTVGLRLALRAEIK</sequence>
<feature type="transmembrane region" description="Helical" evidence="2">
    <location>
        <begin position="47"/>
        <end position="66"/>
    </location>
</feature>
<evidence type="ECO:0000256" key="2">
    <source>
        <dbReference type="SAM" id="Phobius"/>
    </source>
</evidence>